<dbReference type="Gene3D" id="1.25.10.10">
    <property type="entry name" value="Leucine-rich Repeat Variant"/>
    <property type="match status" value="1"/>
</dbReference>
<proteinExistence type="inferred from homology"/>
<comment type="caution">
    <text evidence="4">The sequence shown here is derived from an EMBL/GenBank/DDBJ whole genome shotgun (WGS) entry which is preliminary data.</text>
</comment>
<reference evidence="4" key="1">
    <citation type="submission" date="2019-03" db="EMBL/GenBank/DDBJ databases">
        <title>Improved annotation for the trematode Fasciola hepatica.</title>
        <authorList>
            <person name="Choi Y.-J."/>
            <person name="Martin J."/>
            <person name="Mitreva M."/>
        </authorList>
    </citation>
    <scope>NUCLEOTIDE SEQUENCE [LARGE SCALE GENOMIC DNA]</scope>
</reference>
<evidence type="ECO:0000313" key="4">
    <source>
        <dbReference type="EMBL" id="THD24446.1"/>
    </source>
</evidence>
<evidence type="ECO:0000259" key="3">
    <source>
        <dbReference type="Pfam" id="PF25267"/>
    </source>
</evidence>
<dbReference type="InterPro" id="IPR057347">
    <property type="entry name" value="TANGO6_N"/>
</dbReference>
<evidence type="ECO:0000256" key="1">
    <source>
        <dbReference type="ARBA" id="ARBA00005724"/>
    </source>
</evidence>
<dbReference type="InterPro" id="IPR011989">
    <property type="entry name" value="ARM-like"/>
</dbReference>
<accession>A0A4E0RB57</accession>
<dbReference type="PANTHER" id="PTHR20959">
    <property type="entry name" value="TRANSPORT AND GOLGI ORGANIZATION PROTEIN 6 FAMILY MEMBER"/>
    <property type="match status" value="1"/>
</dbReference>
<evidence type="ECO:0000313" key="5">
    <source>
        <dbReference type="Proteomes" id="UP000230066"/>
    </source>
</evidence>
<organism evidence="4 5">
    <name type="scientific">Fasciola hepatica</name>
    <name type="common">Liver fluke</name>
    <dbReference type="NCBI Taxonomy" id="6192"/>
    <lineage>
        <taxon>Eukaryota</taxon>
        <taxon>Metazoa</taxon>
        <taxon>Spiralia</taxon>
        <taxon>Lophotrochozoa</taxon>
        <taxon>Platyhelminthes</taxon>
        <taxon>Trematoda</taxon>
        <taxon>Digenea</taxon>
        <taxon>Plagiorchiida</taxon>
        <taxon>Echinostomata</taxon>
        <taxon>Echinostomatoidea</taxon>
        <taxon>Fasciolidae</taxon>
        <taxon>Fasciola</taxon>
    </lineage>
</organism>
<evidence type="ECO:0000259" key="2">
    <source>
        <dbReference type="Pfam" id="PF10363"/>
    </source>
</evidence>
<dbReference type="InterPro" id="IPR039600">
    <property type="entry name" value="TANGO6/Rtp1"/>
</dbReference>
<name>A0A4E0RB57_FASHE</name>
<dbReference type="Proteomes" id="UP000230066">
    <property type="component" value="Unassembled WGS sequence"/>
</dbReference>
<dbReference type="InterPro" id="IPR019451">
    <property type="entry name" value="Rtp1_C1"/>
</dbReference>
<gene>
    <name evidence="4" type="ORF">D915_004802</name>
</gene>
<dbReference type="PANTHER" id="PTHR20959:SF1">
    <property type="entry name" value="TRANSPORT AND GOLGI ORGANIZATION PROTEIN 6 HOMOLOG"/>
    <property type="match status" value="1"/>
</dbReference>
<keyword evidence="5" id="KW-1185">Reference proteome</keyword>
<sequence length="1206" mass="133124">MTRALFDAISSLLPSKTVDPGDPSSVLASCIEKYLILSNPDEDTVFRIAGTEVYEAYCICCLHHLQSYVDLDASSAEEILLSVSHVEKLKSCVEFLICLGVYPYLDPGVSVPLEFRMEAHSCFRLPLVHSSSVRERNLLRFSKCLLQFRVCRAEQLRRLVSPALFLGDIIASLMQVGYVTVIRNSRSPDENTASQERSREARQLLWKLLCELPGSVAMKELLILQGGSVGSQKVRGAVKLPPAPVWLRKACGRLLSRLLVRGTTHSATTDNGAAPSSDCGVRSLLFASASLAPGVIGAPGGCINSLDPRLQPALAQGLAQILASRPSWLIGKPRTGQAVDQSAEQRYFQSIANQVLDLFTLKFTSVPTEPFAVASGTMSESVARFGVLVGVATVHEFCGRDFPRGKRLLLEPLLTVLYQCVTPENYKSPVLDPDPIPDCTDECELASVHQWNRMLDHVNSLVTCPSKSPSVLSELIRLSNPLFRLLTQIHLDRIDSLTDENESESTGLSQINKPVRNTVGSPISSLLAQMLSVGLEKRESRVAVLRSWSLLESHMNTTSMTDSIPLPRACHPRIRFRPPRPVHDLVQETTNETEELTTNSVTDITSVPFRCVLTRESVDWFEHPHGLSALIEATLDVINQFAPSPVSNIGASVLPENDDDKDDPTPVPLLETVFHGTAQPAFTADPQASCLPSDFFLSLIADLNECLSRILIEPPHSSVLVQINPVSVLQSHQTRAAVISSVLAASMLDRMGDRIWPQDPGQLVQLFEMTLERLSLLMGQAENEECCTFLAETLSQLLGILAFYANQIGPSSTCATSATRDQFARLLPVLDKLERIGQTRPTVLSDPQRELLHCLRVLIATRGAVKLNGEFNAHPDDANSLMDKPQPSNVQWGEQTNVIVNRPLIEECPEPSEALEQSAVDTNSSEEPVNPVLAEVFEQLDDFLIPVRGHALIMLSRLLESRDACIRGHEERIFQQILVRQLNDKDSYIYLNAIRALSAMGLMMTDRVLHILLDKFSQPLPAGTFPVDARVEFQLKLGEAIIRVLRELGSVAPKYRTPVLNAMTVVTHASEPLVRAASLSNLAEFCRLLEHGMAPIMYELFALIELHLVQDPEPCVRQAAANLARSLLIPVVQQSGLPAWLPPDLLRDLNRLLSNRVRIERDSGVREQIEAALGQLDQCVRGSLFRAPETPQSLIKEIRVLRPFLD</sequence>
<dbReference type="InterPro" id="IPR016024">
    <property type="entry name" value="ARM-type_fold"/>
</dbReference>
<dbReference type="Pfam" id="PF10363">
    <property type="entry name" value="RTP1_C1"/>
    <property type="match status" value="1"/>
</dbReference>
<dbReference type="GO" id="GO:0009306">
    <property type="term" value="P:protein secretion"/>
    <property type="evidence" value="ECO:0007669"/>
    <property type="project" value="TreeGrafter"/>
</dbReference>
<dbReference type="SUPFAM" id="SSF48371">
    <property type="entry name" value="ARM repeat"/>
    <property type="match status" value="1"/>
</dbReference>
<dbReference type="Pfam" id="PF25267">
    <property type="entry name" value="TANGO6_N"/>
    <property type="match status" value="1"/>
</dbReference>
<comment type="similarity">
    <text evidence="1">Belongs to the Tango6 family.</text>
</comment>
<feature type="domain" description="RNA polymerase II assembly factor Rtp1 C-terminal" evidence="2">
    <location>
        <begin position="934"/>
        <end position="1050"/>
    </location>
</feature>
<feature type="domain" description="TANGO6 N-terminal" evidence="3">
    <location>
        <begin position="81"/>
        <end position="257"/>
    </location>
</feature>
<protein>
    <submittedName>
        <fullName evidence="4">Uncharacterized protein</fullName>
    </submittedName>
</protein>
<dbReference type="AlphaFoldDB" id="A0A4E0RB57"/>
<dbReference type="EMBL" id="JXXN02001597">
    <property type="protein sequence ID" value="THD24446.1"/>
    <property type="molecule type" value="Genomic_DNA"/>
</dbReference>